<dbReference type="SMART" id="SM00278">
    <property type="entry name" value="HhH1"/>
    <property type="match status" value="2"/>
</dbReference>
<evidence type="ECO:0000256" key="2">
    <source>
        <dbReference type="ARBA" id="ARBA00022763"/>
    </source>
</evidence>
<dbReference type="InterPro" id="IPR001162">
    <property type="entry name" value="UvrC_RNase_H_dom"/>
</dbReference>
<dbReference type="InterPro" id="IPR003583">
    <property type="entry name" value="Hlx-hairpin-Hlx_DNA-bd_motif"/>
</dbReference>
<dbReference type="Pfam" id="PF14520">
    <property type="entry name" value="HHH_5"/>
    <property type="match status" value="1"/>
</dbReference>
<keyword evidence="2" id="KW-0227">DNA damage</keyword>
<feature type="domain" description="UVR" evidence="7">
    <location>
        <begin position="208"/>
        <end position="243"/>
    </location>
</feature>
<dbReference type="InterPro" id="IPR035901">
    <property type="entry name" value="GIY-YIG_endonuc_sf"/>
</dbReference>
<keyword evidence="6" id="KW-0742">SOS response</keyword>
<proteinExistence type="predicted"/>
<dbReference type="Gene3D" id="1.10.150.20">
    <property type="entry name" value="5' to 3' exonuclease, C-terminal subdomain"/>
    <property type="match status" value="1"/>
</dbReference>
<dbReference type="InterPro" id="IPR036876">
    <property type="entry name" value="UVR_dom_sf"/>
</dbReference>
<dbReference type="SUPFAM" id="SSF82771">
    <property type="entry name" value="GIY-YIG endonuclease"/>
    <property type="match status" value="1"/>
</dbReference>
<evidence type="ECO:0000313" key="10">
    <source>
        <dbReference type="EMBL" id="VGO20016.1"/>
    </source>
</evidence>
<dbReference type="GO" id="GO:0009381">
    <property type="term" value="F:excinuclease ABC activity"/>
    <property type="evidence" value="ECO:0007669"/>
    <property type="project" value="InterPro"/>
</dbReference>
<keyword evidence="5" id="KW-0234">DNA repair</keyword>
<evidence type="ECO:0000259" key="9">
    <source>
        <dbReference type="PROSITE" id="PS50165"/>
    </source>
</evidence>
<dbReference type="GO" id="GO:0009432">
    <property type="term" value="P:SOS response"/>
    <property type="evidence" value="ECO:0007669"/>
    <property type="project" value="UniProtKB-KW"/>
</dbReference>
<evidence type="ECO:0000256" key="6">
    <source>
        <dbReference type="ARBA" id="ARBA00023236"/>
    </source>
</evidence>
<dbReference type="SUPFAM" id="SSF46600">
    <property type="entry name" value="C-terminal UvrC-binding domain of UvrB"/>
    <property type="match status" value="1"/>
</dbReference>
<feature type="domain" description="GIY-YIG" evidence="8">
    <location>
        <begin position="16"/>
        <end position="97"/>
    </location>
</feature>
<evidence type="ECO:0000256" key="4">
    <source>
        <dbReference type="ARBA" id="ARBA00022881"/>
    </source>
</evidence>
<keyword evidence="4" id="KW-0267">Excision nuclease</keyword>
<dbReference type="Pfam" id="PF08459">
    <property type="entry name" value="UvrC_RNaseH_dom"/>
    <property type="match status" value="1"/>
</dbReference>
<dbReference type="PROSITE" id="PS50164">
    <property type="entry name" value="GIY_YIG"/>
    <property type="match status" value="1"/>
</dbReference>
<dbReference type="GO" id="GO:0003677">
    <property type="term" value="F:DNA binding"/>
    <property type="evidence" value="ECO:0007669"/>
    <property type="project" value="InterPro"/>
</dbReference>
<dbReference type="FunFam" id="3.40.1440.10:FF:000001">
    <property type="entry name" value="UvrABC system protein C"/>
    <property type="match status" value="1"/>
</dbReference>
<dbReference type="InterPro" id="IPR010994">
    <property type="entry name" value="RuvA_2-like"/>
</dbReference>
<dbReference type="Gene3D" id="3.30.420.340">
    <property type="entry name" value="UvrC, RNAse H endonuclease domain"/>
    <property type="match status" value="1"/>
</dbReference>
<dbReference type="InterPro" id="IPR001943">
    <property type="entry name" value="UVR_dom"/>
</dbReference>
<dbReference type="InterPro" id="IPR050066">
    <property type="entry name" value="UvrABC_protein_C"/>
</dbReference>
<dbReference type="PANTHER" id="PTHR30562">
    <property type="entry name" value="UVRC/OXIDOREDUCTASE"/>
    <property type="match status" value="1"/>
</dbReference>
<sequence>MPLTENIKTKLKALPDEPGCYLMRDRDGKIIYVGKAASLRKRVRSYFRQHTKRTAQPKIRSLISSIADFDIVVLKSEAEAILTEGKLIKEYRPHYNTLWKDDKRFVMIRVDVQHPFPTIGKCRIKKKDGAAYFGPYTSGMAAKVAVEFLERRFGLRRCRPREPDADTYKHCSNDIIANCSAPCVGKVTQEEYRLRVEDACAFLRGERMEMLKELRAEMETAALEHRFEDAAALRDMLLHLHHAVKEKAKVRKSPKMKQAEARLGLKELKKQLKLTAEPRVIECFDISNISGTNSVASMVCSVDGVPYPNRYRRFRIKTVEGADDPRSMAEVVRRRYSRLQRENKPMPELVMVDGGITQLRAAKAELLALGLDDLPIVGLAKRYEEVVWDYESNSGNLVLPRHSDGLTVVTRLRDEAHRFAITYHRDLRRQRIMESRLDEIPGIGNAKKEMLLKHFGSIVRLSRATVEQIAEAPGIGTKTAELIRSELDKK</sequence>
<dbReference type="PROSITE" id="PS50165">
    <property type="entry name" value="UVRC"/>
    <property type="match status" value="1"/>
</dbReference>
<name>A0A6C2ULE7_9BACT</name>
<dbReference type="RefSeq" id="WP_136061466.1">
    <property type="nucleotide sequence ID" value="NZ_CAAHFH010000001.1"/>
</dbReference>
<dbReference type="SUPFAM" id="SSF47781">
    <property type="entry name" value="RuvA domain 2-like"/>
    <property type="match status" value="1"/>
</dbReference>
<dbReference type="Pfam" id="PF02151">
    <property type="entry name" value="UVR"/>
    <property type="match status" value="1"/>
</dbReference>
<dbReference type="SMART" id="SM00465">
    <property type="entry name" value="GIYc"/>
    <property type="match status" value="1"/>
</dbReference>
<dbReference type="Gene3D" id="3.40.1440.10">
    <property type="entry name" value="GIY-YIG endonuclease"/>
    <property type="match status" value="1"/>
</dbReference>
<reference evidence="10 11" key="1">
    <citation type="submission" date="2019-04" db="EMBL/GenBank/DDBJ databases">
        <authorList>
            <person name="Van Vliet M D."/>
        </authorList>
    </citation>
    <scope>NUCLEOTIDE SEQUENCE [LARGE SCALE GENOMIC DNA]</scope>
    <source>
        <strain evidence="10 11">F21</strain>
    </source>
</reference>
<dbReference type="GO" id="GO:0009380">
    <property type="term" value="C:excinuclease repair complex"/>
    <property type="evidence" value="ECO:0007669"/>
    <property type="project" value="TreeGrafter"/>
</dbReference>
<evidence type="ECO:0000259" key="8">
    <source>
        <dbReference type="PROSITE" id="PS50164"/>
    </source>
</evidence>
<dbReference type="Proteomes" id="UP000346198">
    <property type="component" value="Unassembled WGS sequence"/>
</dbReference>
<dbReference type="GO" id="GO:0006289">
    <property type="term" value="P:nucleotide-excision repair"/>
    <property type="evidence" value="ECO:0007669"/>
    <property type="project" value="InterPro"/>
</dbReference>
<dbReference type="InterPro" id="IPR000305">
    <property type="entry name" value="GIY-YIG_endonuc"/>
</dbReference>
<keyword evidence="1" id="KW-0963">Cytoplasm</keyword>
<dbReference type="InterPro" id="IPR047296">
    <property type="entry name" value="GIY-YIG_UvrC_Cho"/>
</dbReference>
<evidence type="ECO:0000313" key="11">
    <source>
        <dbReference type="Proteomes" id="UP000346198"/>
    </source>
</evidence>
<keyword evidence="3" id="KW-0228">DNA excision</keyword>
<dbReference type="PANTHER" id="PTHR30562:SF1">
    <property type="entry name" value="UVRABC SYSTEM PROTEIN C"/>
    <property type="match status" value="1"/>
</dbReference>
<feature type="domain" description="UvrC family homology region profile" evidence="9">
    <location>
        <begin position="234"/>
        <end position="363"/>
    </location>
</feature>
<keyword evidence="11" id="KW-1185">Reference proteome</keyword>
<organism evidence="10 11">
    <name type="scientific">Pontiella sulfatireligans</name>
    <dbReference type="NCBI Taxonomy" id="2750658"/>
    <lineage>
        <taxon>Bacteria</taxon>
        <taxon>Pseudomonadati</taxon>
        <taxon>Kiritimatiellota</taxon>
        <taxon>Kiritimatiellia</taxon>
        <taxon>Kiritimatiellales</taxon>
        <taxon>Pontiellaceae</taxon>
        <taxon>Pontiella</taxon>
    </lineage>
</organism>
<dbReference type="InterPro" id="IPR038476">
    <property type="entry name" value="UvrC_RNase_H_dom_sf"/>
</dbReference>
<dbReference type="Gene3D" id="4.10.860.10">
    <property type="entry name" value="UVR domain"/>
    <property type="match status" value="1"/>
</dbReference>
<dbReference type="AlphaFoldDB" id="A0A6C2ULE7"/>
<evidence type="ECO:0000256" key="3">
    <source>
        <dbReference type="ARBA" id="ARBA00022769"/>
    </source>
</evidence>
<dbReference type="PROSITE" id="PS50151">
    <property type="entry name" value="UVR"/>
    <property type="match status" value="1"/>
</dbReference>
<protein>
    <submittedName>
        <fullName evidence="10">UvrABC system protein C</fullName>
    </submittedName>
</protein>
<evidence type="ECO:0000259" key="7">
    <source>
        <dbReference type="PROSITE" id="PS50151"/>
    </source>
</evidence>
<accession>A0A6C2ULE7</accession>
<evidence type="ECO:0000256" key="5">
    <source>
        <dbReference type="ARBA" id="ARBA00023204"/>
    </source>
</evidence>
<evidence type="ECO:0000256" key="1">
    <source>
        <dbReference type="ARBA" id="ARBA00022490"/>
    </source>
</evidence>
<dbReference type="CDD" id="cd10434">
    <property type="entry name" value="GIY-YIG_UvrC_Cho"/>
    <property type="match status" value="1"/>
</dbReference>
<dbReference type="Pfam" id="PF01541">
    <property type="entry name" value="GIY-YIG"/>
    <property type="match status" value="1"/>
</dbReference>
<gene>
    <name evidence="10" type="primary">uvrC</name>
    <name evidence="10" type="ORF">SCARR_02076</name>
</gene>
<dbReference type="EMBL" id="CAAHFH010000001">
    <property type="protein sequence ID" value="VGO20016.1"/>
    <property type="molecule type" value="Genomic_DNA"/>
</dbReference>